<dbReference type="Pfam" id="PF05936">
    <property type="entry name" value="T6SS_VasE"/>
    <property type="match status" value="1"/>
</dbReference>
<protein>
    <submittedName>
        <fullName evidence="2">Type VI secretion system baseplate subunit TssK</fullName>
    </submittedName>
</protein>
<dbReference type="RefSeq" id="WP_377314912.1">
    <property type="nucleotide sequence ID" value="NZ_JBHUIY010000006.1"/>
</dbReference>
<gene>
    <name evidence="2" type="primary">tssK</name>
    <name evidence="2" type="ORF">ACFSNB_04875</name>
</gene>
<dbReference type="InterPro" id="IPR010263">
    <property type="entry name" value="T6SS_TssK"/>
</dbReference>
<dbReference type="PANTHER" id="PTHR35566:SF1">
    <property type="entry name" value="TYPE VI SECRETION SYSTEM BASEPLATE COMPONENT TSSK1"/>
    <property type="match status" value="1"/>
</dbReference>
<dbReference type="PANTHER" id="PTHR35566">
    <property type="entry name" value="BLR3599 PROTEIN"/>
    <property type="match status" value="1"/>
</dbReference>
<comment type="caution">
    <text evidence="2">The sequence shown here is derived from an EMBL/GenBank/DDBJ whole genome shotgun (WGS) entry which is preliminary data.</text>
</comment>
<accession>A0ABW5C892</accession>
<name>A0ABW5C892_9PROT</name>
<reference evidence="3" key="1">
    <citation type="journal article" date="2019" name="Int. J. Syst. Evol. Microbiol.">
        <title>The Global Catalogue of Microorganisms (GCM) 10K type strain sequencing project: providing services to taxonomists for standard genome sequencing and annotation.</title>
        <authorList>
            <consortium name="The Broad Institute Genomics Platform"/>
            <consortium name="The Broad Institute Genome Sequencing Center for Infectious Disease"/>
            <person name="Wu L."/>
            <person name="Ma J."/>
        </authorList>
    </citation>
    <scope>NUCLEOTIDE SEQUENCE [LARGE SCALE GENOMIC DNA]</scope>
    <source>
        <strain evidence="3">KCTC 15012</strain>
    </source>
</reference>
<dbReference type="NCBIfam" id="TIGR03353">
    <property type="entry name" value="VI_chp_4"/>
    <property type="match status" value="1"/>
</dbReference>
<sequence>MTEFCDIPEPVQWHEGMLLAPQHFQQSWLRSEALLGHALGETGLFPWGVRRLSIDRALLAGGRLRLLVVEALLPDGLAVLHPREGDPFLELDLAPLKGELAQAAMTVHLTLPREHPRPEPGETRRWRSVEGAPVADANTGEGEVAMPRLRPALGLAVTPGPLAPPSRRFVSLPLARIGFRDDAFTLEPYAPPRTDFPAGSDLAVLTASVAQRLRERAAALADRLLAAPGAEPPGGGPLDALKAMVGALPRLEALLLAERVHPFLVYLALCDLSGALAWLGGQPVPPPPPPYHHDDPLPAFATLVHFLLRMIERVREGYRVHRFRRVGDNRFALTLEAGMIGAGGLVIGARAGAGAPVAELHAWLAEALIGSRAAMPTISQRRLRGAARVRIEAAEDLGLVPPPGMALIRVVADPDFVLPDQPFELAGSGNEPAELLLYTAEAPGGPAAGTA</sequence>
<feature type="compositionally biased region" description="Basic and acidic residues" evidence="1">
    <location>
        <begin position="112"/>
        <end position="128"/>
    </location>
</feature>
<keyword evidence="3" id="KW-1185">Reference proteome</keyword>
<dbReference type="EMBL" id="JBHUIY010000006">
    <property type="protein sequence ID" value="MFD2233131.1"/>
    <property type="molecule type" value="Genomic_DNA"/>
</dbReference>
<organism evidence="2 3">
    <name type="scientific">Phaeospirillum tilakii</name>
    <dbReference type="NCBI Taxonomy" id="741673"/>
    <lineage>
        <taxon>Bacteria</taxon>
        <taxon>Pseudomonadati</taxon>
        <taxon>Pseudomonadota</taxon>
        <taxon>Alphaproteobacteria</taxon>
        <taxon>Rhodospirillales</taxon>
        <taxon>Rhodospirillaceae</taxon>
        <taxon>Phaeospirillum</taxon>
    </lineage>
</organism>
<evidence type="ECO:0000313" key="3">
    <source>
        <dbReference type="Proteomes" id="UP001597296"/>
    </source>
</evidence>
<evidence type="ECO:0000256" key="1">
    <source>
        <dbReference type="SAM" id="MobiDB-lite"/>
    </source>
</evidence>
<proteinExistence type="predicted"/>
<feature type="region of interest" description="Disordered" evidence="1">
    <location>
        <begin position="112"/>
        <end position="140"/>
    </location>
</feature>
<evidence type="ECO:0000313" key="2">
    <source>
        <dbReference type="EMBL" id="MFD2233131.1"/>
    </source>
</evidence>
<dbReference type="Proteomes" id="UP001597296">
    <property type="component" value="Unassembled WGS sequence"/>
</dbReference>